<dbReference type="RefSeq" id="WP_167740334.1">
    <property type="nucleotide sequence ID" value="NZ_WQLV01000008.1"/>
</dbReference>
<evidence type="ECO:0000313" key="2">
    <source>
        <dbReference type="EMBL" id="MVO16842.1"/>
    </source>
</evidence>
<dbReference type="Proteomes" id="UP000478892">
    <property type="component" value="Unassembled WGS sequence"/>
</dbReference>
<sequence>MAKKPQIYDAFGRPLQRANLTKEIMAPTVGSVRSPISGYPADGLEPQRLANILRAADAGDPVRYLELAETIEERDAHYLAVVGTRKRAVSQLEMTVEPGGDSTEELSHADMVRNWLKRDELTAEIFDILDAVGKGYSFTEIIWGQSMGQYFPERLEWRDPRWFRFDRHDLKTPVMLSDTGQEEPLEPFRFIYAPMQAKSGLALRGGLARVASWAWMFKAFTQRDWAIFTQTYGQPLRVGKYGPGASEDDKDKLFQAVAEIAGDCAAIVPDSMSIDFVEAKSLGSSTDHYERRCDWLDKQTSKAVLGQTATTDAETGGMGSGKEHREVQEDIERADARLLAAILNRNLIRPWIDIEYGPQNTYPRLIIARPEVEDLKAWTDAVTPWVDVGLEVEQEEVRAKFGLKAPKAGAKILGRNPQSPDTSPNSSAEKDQNLSETKFKHRFKGLDGNFQVDAALQSENASQGDIGALAPTAVWTGQFTEAATPALDGMLQSIEAMLAAATTMEEFREFLLEGYPDLNSGELAKVMGEAFAASFAGGRATLEDDASA</sequence>
<organism evidence="2 3">
    <name type="scientific">Parasedimentitalea huanghaiensis</name>
    <dbReference type="NCBI Taxonomy" id="2682100"/>
    <lineage>
        <taxon>Bacteria</taxon>
        <taxon>Pseudomonadati</taxon>
        <taxon>Pseudomonadota</taxon>
        <taxon>Alphaproteobacteria</taxon>
        <taxon>Rhodobacterales</taxon>
        <taxon>Paracoccaceae</taxon>
        <taxon>Parasedimentitalea</taxon>
    </lineage>
</organism>
<dbReference type="AlphaFoldDB" id="A0A6L6WMH9"/>
<protein>
    <submittedName>
        <fullName evidence="2">DUF935 family protein</fullName>
    </submittedName>
</protein>
<accession>A0A6L6WMH9</accession>
<reference evidence="2 3" key="1">
    <citation type="submission" date="2019-12" db="EMBL/GenBank/DDBJ databases">
        <authorList>
            <person name="Zhang Y.-J."/>
        </authorList>
    </citation>
    <scope>NUCLEOTIDE SEQUENCE [LARGE SCALE GENOMIC DNA]</scope>
    <source>
        <strain evidence="2 3">CY05</strain>
    </source>
</reference>
<feature type="compositionally biased region" description="Polar residues" evidence="1">
    <location>
        <begin position="416"/>
        <end position="427"/>
    </location>
</feature>
<feature type="region of interest" description="Disordered" evidence="1">
    <location>
        <begin position="409"/>
        <end position="434"/>
    </location>
</feature>
<dbReference type="Pfam" id="PF06074">
    <property type="entry name" value="Portal_Mu"/>
    <property type="match status" value="1"/>
</dbReference>
<evidence type="ECO:0000313" key="3">
    <source>
        <dbReference type="Proteomes" id="UP000478892"/>
    </source>
</evidence>
<name>A0A6L6WMH9_9RHOB</name>
<dbReference type="EMBL" id="WQLV01000008">
    <property type="protein sequence ID" value="MVO16842.1"/>
    <property type="molecule type" value="Genomic_DNA"/>
</dbReference>
<proteinExistence type="predicted"/>
<keyword evidence="3" id="KW-1185">Reference proteome</keyword>
<gene>
    <name evidence="2" type="ORF">GO984_13570</name>
</gene>
<dbReference type="InterPro" id="IPR009279">
    <property type="entry name" value="Portal_Mu"/>
</dbReference>
<evidence type="ECO:0000256" key="1">
    <source>
        <dbReference type="SAM" id="MobiDB-lite"/>
    </source>
</evidence>
<comment type="caution">
    <text evidence="2">The sequence shown here is derived from an EMBL/GenBank/DDBJ whole genome shotgun (WGS) entry which is preliminary data.</text>
</comment>